<accession>A0ABX0TLX3</accession>
<dbReference type="EMBL" id="JAAOZC010000001">
    <property type="protein sequence ID" value="NIJ06523.1"/>
    <property type="molecule type" value="Genomic_DNA"/>
</dbReference>
<keyword evidence="1" id="KW-0732">Signal</keyword>
<reference evidence="3 4" key="1">
    <citation type="submission" date="2020-03" db="EMBL/GenBank/DDBJ databases">
        <title>Genomic Encyclopedia of Type Strains, Phase III (KMG-III): the genomes of soil and plant-associated and newly described type strains.</title>
        <authorList>
            <person name="Whitman W."/>
        </authorList>
    </citation>
    <scope>NUCLEOTIDE SEQUENCE [LARGE SCALE GENOMIC DNA]</scope>
    <source>
        <strain evidence="3 4">CECT 8804</strain>
    </source>
</reference>
<dbReference type="InterPro" id="IPR013424">
    <property type="entry name" value="Ice-binding_C"/>
</dbReference>
<gene>
    <name evidence="3" type="ORF">FHS31_000105</name>
</gene>
<keyword evidence="4" id="KW-1185">Reference proteome</keyword>
<dbReference type="RefSeq" id="WP_243843186.1">
    <property type="nucleotide sequence ID" value="NZ_JAAOZC010000001.1"/>
</dbReference>
<feature type="signal peptide" evidence="1">
    <location>
        <begin position="1"/>
        <end position="19"/>
    </location>
</feature>
<feature type="domain" description="Ice-binding protein C-terminal" evidence="2">
    <location>
        <begin position="260"/>
        <end position="284"/>
    </location>
</feature>
<dbReference type="NCBIfam" id="TIGR02595">
    <property type="entry name" value="PEP_CTERM"/>
    <property type="match status" value="1"/>
</dbReference>
<sequence>MRNSLWAGVALLLATPALAESTSVSVNATGPNGNQDNYSYNSQQIGNPISIGQTYTGSAPGEIHVSASISQGPSNGSTNYYRTAAGGWNDGFSILSPTVSGGSATVNLLINGSNAASQTGGFGASIAFVRYDFYDTLDESLWDPSHLIAEFSARDSVYTYQPHMMQVSDGQPMFGLHTFDIAFSGNAADIGVSAFASCTVSASLNNGASSSTNCDLAHSTYWMGVSSIQDANGNAIGDATIQSEGSFSMEDASPNAPGASVPEPASWALIVLGFGAIGLAVRRRRNALPALR</sequence>
<dbReference type="NCBIfam" id="NF035944">
    <property type="entry name" value="PEPxxWA-CTERM"/>
    <property type="match status" value="1"/>
</dbReference>
<evidence type="ECO:0000313" key="3">
    <source>
        <dbReference type="EMBL" id="NIJ06523.1"/>
    </source>
</evidence>
<protein>
    <recommendedName>
        <fullName evidence="2">Ice-binding protein C-terminal domain-containing protein</fullName>
    </recommendedName>
</protein>
<comment type="caution">
    <text evidence="3">The sequence shown here is derived from an EMBL/GenBank/DDBJ whole genome shotgun (WGS) entry which is preliminary data.</text>
</comment>
<dbReference type="Proteomes" id="UP000727456">
    <property type="component" value="Unassembled WGS sequence"/>
</dbReference>
<evidence type="ECO:0000313" key="4">
    <source>
        <dbReference type="Proteomes" id="UP000727456"/>
    </source>
</evidence>
<proteinExistence type="predicted"/>
<evidence type="ECO:0000259" key="2">
    <source>
        <dbReference type="Pfam" id="PF07589"/>
    </source>
</evidence>
<dbReference type="Pfam" id="PF07589">
    <property type="entry name" value="PEP-CTERM"/>
    <property type="match status" value="1"/>
</dbReference>
<feature type="chain" id="PRO_5046521570" description="Ice-binding protein C-terminal domain-containing protein" evidence="1">
    <location>
        <begin position="20"/>
        <end position="292"/>
    </location>
</feature>
<name>A0ABX0TLX3_9SPHN</name>
<evidence type="ECO:0000256" key="1">
    <source>
        <dbReference type="SAM" id="SignalP"/>
    </source>
</evidence>
<organism evidence="3 4">
    <name type="scientific">Sphingomonas vulcanisoli</name>
    <dbReference type="NCBI Taxonomy" id="1658060"/>
    <lineage>
        <taxon>Bacteria</taxon>
        <taxon>Pseudomonadati</taxon>
        <taxon>Pseudomonadota</taxon>
        <taxon>Alphaproteobacteria</taxon>
        <taxon>Sphingomonadales</taxon>
        <taxon>Sphingomonadaceae</taxon>
        <taxon>Sphingomonas</taxon>
    </lineage>
</organism>